<feature type="transmembrane region" description="Helical" evidence="7">
    <location>
        <begin position="144"/>
        <end position="163"/>
    </location>
</feature>
<dbReference type="GO" id="GO:0005783">
    <property type="term" value="C:endoplasmic reticulum"/>
    <property type="evidence" value="ECO:0007669"/>
    <property type="project" value="EnsemblPlants"/>
</dbReference>
<dbReference type="Pfam" id="PF03208">
    <property type="entry name" value="PRA1"/>
    <property type="match status" value="1"/>
</dbReference>
<accession>A0A151U5D0</accession>
<evidence type="ECO:0000256" key="2">
    <source>
        <dbReference type="ARBA" id="ARBA00004127"/>
    </source>
</evidence>
<name>A0A151U5D0_CAJCA</name>
<sequence>MSKPPTAGYGTVAGATSTATTPTTTTTTTTTTSSVTPRPWREFLDLSALSRPYSYDEAMIRLRRNLNYFRFNYAGVTLLIVFLSLLWHPLSMIVFLLLFVAWYYFYFSRHGPLVILNQTFDDRTVICVLGLVTVVSLVSTHVGLNVLVSLILAVLLLGLHAAFRVTEDLFLDEESGLLSVVGTQPLRTNYTPI</sequence>
<feature type="region of interest" description="Disordered" evidence="8">
    <location>
        <begin position="1"/>
        <end position="33"/>
    </location>
</feature>
<dbReference type="PANTHER" id="PTHR19317:SF16">
    <property type="entry name" value="PRA1 FAMILY PROTEIN E"/>
    <property type="match status" value="1"/>
</dbReference>
<feature type="transmembrane region" description="Helical" evidence="7">
    <location>
        <begin position="92"/>
        <end position="108"/>
    </location>
</feature>
<keyword evidence="4 7" id="KW-0812">Transmembrane</keyword>
<dbReference type="EMBL" id="CM003604">
    <property type="protein sequence ID" value="KYP74480.1"/>
    <property type="molecule type" value="Genomic_DNA"/>
</dbReference>
<reference evidence="9 10" key="1">
    <citation type="journal article" date="2012" name="Nat. Biotechnol.">
        <title>Draft genome sequence of pigeonpea (Cajanus cajan), an orphan legume crop of resource-poor farmers.</title>
        <authorList>
            <person name="Varshney R.K."/>
            <person name="Chen W."/>
            <person name="Li Y."/>
            <person name="Bharti A.K."/>
            <person name="Saxena R.K."/>
            <person name="Schlueter J.A."/>
            <person name="Donoghue M.T."/>
            <person name="Azam S."/>
            <person name="Fan G."/>
            <person name="Whaley A.M."/>
            <person name="Farmer A.D."/>
            <person name="Sheridan J."/>
            <person name="Iwata A."/>
            <person name="Tuteja R."/>
            <person name="Penmetsa R.V."/>
            <person name="Wu W."/>
            <person name="Upadhyaya H.D."/>
            <person name="Yang S.P."/>
            <person name="Shah T."/>
            <person name="Saxena K.B."/>
            <person name="Michael T."/>
            <person name="McCombie W.R."/>
            <person name="Yang B."/>
            <person name="Zhang G."/>
            <person name="Yang H."/>
            <person name="Wang J."/>
            <person name="Spillane C."/>
            <person name="Cook D.R."/>
            <person name="May G.D."/>
            <person name="Xu X."/>
            <person name="Jackson S.A."/>
        </authorList>
    </citation>
    <scope>NUCLEOTIDE SEQUENCE [LARGE SCALE GENOMIC DNA]</scope>
    <source>
        <strain evidence="10">cv. Asha</strain>
    </source>
</reference>
<dbReference type="OMA" id="MNQKPPP"/>
<evidence type="ECO:0000256" key="8">
    <source>
        <dbReference type="SAM" id="MobiDB-lite"/>
    </source>
</evidence>
<evidence type="ECO:0000256" key="4">
    <source>
        <dbReference type="ARBA" id="ARBA00022692"/>
    </source>
</evidence>
<gene>
    <name evidence="9" type="ORF">KK1_007163</name>
</gene>
<dbReference type="OrthoDB" id="63113at2759"/>
<organism evidence="9 10">
    <name type="scientific">Cajanus cajan</name>
    <name type="common">Pigeon pea</name>
    <name type="synonym">Cajanus indicus</name>
    <dbReference type="NCBI Taxonomy" id="3821"/>
    <lineage>
        <taxon>Eukaryota</taxon>
        <taxon>Viridiplantae</taxon>
        <taxon>Streptophyta</taxon>
        <taxon>Embryophyta</taxon>
        <taxon>Tracheophyta</taxon>
        <taxon>Spermatophyta</taxon>
        <taxon>Magnoliopsida</taxon>
        <taxon>eudicotyledons</taxon>
        <taxon>Gunneridae</taxon>
        <taxon>Pentapetalae</taxon>
        <taxon>rosids</taxon>
        <taxon>fabids</taxon>
        <taxon>Fabales</taxon>
        <taxon>Fabaceae</taxon>
        <taxon>Papilionoideae</taxon>
        <taxon>50 kb inversion clade</taxon>
        <taxon>NPAAA clade</taxon>
        <taxon>indigoferoid/millettioid clade</taxon>
        <taxon>Phaseoleae</taxon>
        <taxon>Cajanus</taxon>
    </lineage>
</organism>
<keyword evidence="5 7" id="KW-1133">Transmembrane helix</keyword>
<evidence type="ECO:0000313" key="10">
    <source>
        <dbReference type="Proteomes" id="UP000075243"/>
    </source>
</evidence>
<dbReference type="InterPro" id="IPR004895">
    <property type="entry name" value="Prenylated_rab_accept_PRA1"/>
</dbReference>
<protein>
    <recommendedName>
        <fullName evidence="7">PRA1 family protein</fullName>
    </recommendedName>
</protein>
<comment type="similarity">
    <text evidence="3 7">Belongs to the PRA1 family.</text>
</comment>
<evidence type="ECO:0000256" key="6">
    <source>
        <dbReference type="ARBA" id="ARBA00023136"/>
    </source>
</evidence>
<dbReference type="PANTHER" id="PTHR19317">
    <property type="entry name" value="PRENYLATED RAB ACCEPTOR 1-RELATED"/>
    <property type="match status" value="1"/>
</dbReference>
<comment type="subcellular location">
    <subcellularLocation>
        <location evidence="2">Endomembrane system</location>
        <topology evidence="2">Multi-pass membrane protein</topology>
    </subcellularLocation>
    <subcellularLocation>
        <location evidence="7">Membrane</location>
        <topology evidence="7">Multi-pass membrane protein</topology>
    </subcellularLocation>
</comment>
<evidence type="ECO:0000313" key="9">
    <source>
        <dbReference type="EMBL" id="KYP74480.1"/>
    </source>
</evidence>
<dbReference type="Gramene" id="C.cajan_06964.t">
    <property type="protein sequence ID" value="C.cajan_06964.t.cds1"/>
    <property type="gene ID" value="C.cajan_06964"/>
</dbReference>
<dbReference type="GO" id="GO:0016192">
    <property type="term" value="P:vesicle-mediated transport"/>
    <property type="evidence" value="ECO:0007669"/>
    <property type="project" value="EnsemblPlants"/>
</dbReference>
<comment type="function">
    <text evidence="1 7">May be involved in both secretory and endocytic intracellular trafficking in the endosomal/prevacuolar compartments.</text>
</comment>
<feature type="transmembrane region" description="Helical" evidence="7">
    <location>
        <begin position="68"/>
        <end position="86"/>
    </location>
</feature>
<dbReference type="Proteomes" id="UP000075243">
    <property type="component" value="Chromosome 2"/>
</dbReference>
<evidence type="ECO:0000256" key="7">
    <source>
        <dbReference type="RuleBase" id="RU363107"/>
    </source>
</evidence>
<dbReference type="GO" id="GO:0016020">
    <property type="term" value="C:membrane"/>
    <property type="evidence" value="ECO:0007669"/>
    <property type="project" value="UniProtKB-SubCell"/>
</dbReference>
<dbReference type="AlphaFoldDB" id="A0A151U5D0"/>
<keyword evidence="10" id="KW-1185">Reference proteome</keyword>
<proteinExistence type="inferred from homology"/>
<evidence type="ECO:0000256" key="3">
    <source>
        <dbReference type="ARBA" id="ARBA00006483"/>
    </source>
</evidence>
<dbReference type="GO" id="GO:0005794">
    <property type="term" value="C:Golgi apparatus"/>
    <property type="evidence" value="ECO:0007669"/>
    <property type="project" value="TreeGrafter"/>
</dbReference>
<evidence type="ECO:0000256" key="1">
    <source>
        <dbReference type="ARBA" id="ARBA00002501"/>
    </source>
</evidence>
<keyword evidence="6 7" id="KW-0472">Membrane</keyword>
<evidence type="ECO:0000256" key="5">
    <source>
        <dbReference type="ARBA" id="ARBA00022989"/>
    </source>
</evidence>
<keyword evidence="7" id="KW-0813">Transport</keyword>